<dbReference type="InterPro" id="IPR012289">
    <property type="entry name" value="Lytic_TGlycosylase_superhlx_L"/>
</dbReference>
<evidence type="ECO:0000313" key="6">
    <source>
        <dbReference type="EMBL" id="SAI51225.1"/>
    </source>
</evidence>
<feature type="domain" description="Transglycosylase SLT" evidence="4">
    <location>
        <begin position="565"/>
        <end position="669"/>
    </location>
</feature>
<sequence>MQRDRQSGPYQKSTMTVPRPRGASFFQPHAFRRWLPALALVSTACSSVDAQQPAQAPAAKPVATASPAATPVANAGVLEQQAQSQAQLQRPISVPRVELAGLPPSPDDSARQAVVSSREAMTRKQWSALGLSASQAGNDPLSIYAQYWLLRYQLWSPPGGQRPVAALNRFLQANAGSYLEDKLRTDWIIVAGRSGDFETVQALGEPKVSNTQVGCTRVEALHMTGKRATAAQALAVFQPATACWALFDQLVADRVLGWDQIQPLVRDAVEDNDLTDANKLGAYIFESGDQKALATLLKDPMKWLVRQSKSPVGRNEKELVTLALARLARSDIGVADSYLRREWESRLPKADVAWVRTQYALIAALNLDERAHRWYREAGESVRMTPYNHAWRVRAALREAKIDWRWVLASIGQMPATQQAEPAWVYWKARGLAAQGHGEQARVLYASIAGQFNFYGQLSAEELGRKIVLPPQPLPVTDAEMAQARANPGLVRAVQLFRLGWRAEAVPEWNFTLRGMNDRQLMAAAELARAEGIFDRVVNTSDRTSNEFDFTQRYIAPFEGRVSAKARAIDLDPAWVYGLIRQESRFVMDARSHVGASGLMQLMPATAKWVARKIGMEDFTPAKVHDFDVNTELGTNYLNMVLRDLDNSQLLASAGYNAGPRRPLNWRATFTQPVEGAIFAETIPFTETRNYVQHVLSNATYYAALFTGQPQSLKARLGKVSPTGSMAAAELP</sequence>
<organism evidence="6 7">
    <name type="scientific">Bordetella ansorpii</name>
    <dbReference type="NCBI Taxonomy" id="288768"/>
    <lineage>
        <taxon>Bacteria</taxon>
        <taxon>Pseudomonadati</taxon>
        <taxon>Pseudomonadota</taxon>
        <taxon>Betaproteobacteria</taxon>
        <taxon>Burkholderiales</taxon>
        <taxon>Alcaligenaceae</taxon>
        <taxon>Bordetella</taxon>
    </lineage>
</organism>
<dbReference type="EC" id="4.2.2.-" evidence="6"/>
<keyword evidence="2" id="KW-0732">Signal</keyword>
<evidence type="ECO:0000259" key="5">
    <source>
        <dbReference type="Pfam" id="PF14718"/>
    </source>
</evidence>
<feature type="region of interest" description="Disordered" evidence="3">
    <location>
        <begin position="1"/>
        <end position="22"/>
    </location>
</feature>
<evidence type="ECO:0000256" key="1">
    <source>
        <dbReference type="ARBA" id="ARBA00007734"/>
    </source>
</evidence>
<keyword evidence="6" id="KW-0456">Lyase</keyword>
<dbReference type="AlphaFoldDB" id="A0A157QZA5"/>
<gene>
    <name evidence="6" type="primary">slt_2</name>
    <name evidence="6" type="ORF">SAMEA1982600_04270</name>
</gene>
<dbReference type="GO" id="GO:0042597">
    <property type="term" value="C:periplasmic space"/>
    <property type="evidence" value="ECO:0007669"/>
    <property type="project" value="InterPro"/>
</dbReference>
<dbReference type="Gene3D" id="1.10.1240.20">
    <property type="entry name" value="Lytic transglycosylase, superhelical linker domain"/>
    <property type="match status" value="1"/>
</dbReference>
<dbReference type="InterPro" id="IPR008939">
    <property type="entry name" value="Lytic_TGlycosylase_superhlx_U"/>
</dbReference>
<dbReference type="InterPro" id="IPR023346">
    <property type="entry name" value="Lysozyme-like_dom_sf"/>
</dbReference>
<dbReference type="SUPFAM" id="SSF48435">
    <property type="entry name" value="Bacterial muramidases"/>
    <property type="match status" value="1"/>
</dbReference>
<dbReference type="SUPFAM" id="SSF53955">
    <property type="entry name" value="Lysozyme-like"/>
    <property type="match status" value="1"/>
</dbReference>
<evidence type="ECO:0000256" key="3">
    <source>
        <dbReference type="SAM" id="MobiDB-lite"/>
    </source>
</evidence>
<dbReference type="EMBL" id="FKBS01000025">
    <property type="protein sequence ID" value="SAI51225.1"/>
    <property type="molecule type" value="Genomic_DNA"/>
</dbReference>
<dbReference type="Proteomes" id="UP000077037">
    <property type="component" value="Unassembled WGS sequence"/>
</dbReference>
<proteinExistence type="inferred from homology"/>
<dbReference type="Gene3D" id="1.10.530.10">
    <property type="match status" value="1"/>
</dbReference>
<name>A0A157QZA5_9BORD</name>
<dbReference type="CDD" id="cd13401">
    <property type="entry name" value="Slt70-like"/>
    <property type="match status" value="1"/>
</dbReference>
<dbReference type="InterPro" id="IPR008258">
    <property type="entry name" value="Transglycosylase_SLT_dom_1"/>
</dbReference>
<accession>A0A157QZA5</accession>
<dbReference type="Gene3D" id="1.25.20.10">
    <property type="entry name" value="Bacterial muramidases"/>
    <property type="match status" value="1"/>
</dbReference>
<dbReference type="PANTHER" id="PTHR37423:SF5">
    <property type="entry name" value="SOLUBLE LYTIC MUREIN TRANSGLYCOSYLASE"/>
    <property type="match status" value="1"/>
</dbReference>
<protein>
    <submittedName>
        <fullName evidence="6">Transglycosylase</fullName>
        <ecNumber evidence="6">4.2.2.-</ecNumber>
    </submittedName>
</protein>
<dbReference type="Pfam" id="PF01464">
    <property type="entry name" value="SLT"/>
    <property type="match status" value="1"/>
</dbReference>
<reference evidence="6 7" key="1">
    <citation type="submission" date="2016-03" db="EMBL/GenBank/DDBJ databases">
        <authorList>
            <consortium name="Pathogen Informatics"/>
        </authorList>
    </citation>
    <scope>NUCLEOTIDE SEQUENCE [LARGE SCALE GENOMIC DNA]</scope>
    <source>
        <strain evidence="6 7">NCTC13364</strain>
    </source>
</reference>
<feature type="domain" description="Lytic transglycosylase superhelical linker" evidence="5">
    <location>
        <begin position="485"/>
        <end position="541"/>
    </location>
</feature>
<dbReference type="InterPro" id="IPR037061">
    <property type="entry name" value="Lytic_TGlycoase_superhlx_L_sf"/>
</dbReference>
<dbReference type="PANTHER" id="PTHR37423">
    <property type="entry name" value="SOLUBLE LYTIC MUREIN TRANSGLYCOSYLASE-RELATED"/>
    <property type="match status" value="1"/>
</dbReference>
<evidence type="ECO:0000259" key="4">
    <source>
        <dbReference type="Pfam" id="PF01464"/>
    </source>
</evidence>
<dbReference type="GO" id="GO:0004553">
    <property type="term" value="F:hydrolase activity, hydrolyzing O-glycosyl compounds"/>
    <property type="evidence" value="ECO:0007669"/>
    <property type="project" value="InterPro"/>
</dbReference>
<dbReference type="GO" id="GO:0016829">
    <property type="term" value="F:lyase activity"/>
    <property type="evidence" value="ECO:0007669"/>
    <property type="project" value="UniProtKB-KW"/>
</dbReference>
<dbReference type="OrthoDB" id="92254at2"/>
<evidence type="ECO:0000256" key="2">
    <source>
        <dbReference type="ARBA" id="ARBA00022729"/>
    </source>
</evidence>
<evidence type="ECO:0000313" key="7">
    <source>
        <dbReference type="Proteomes" id="UP000077037"/>
    </source>
</evidence>
<comment type="similarity">
    <text evidence="1">Belongs to the transglycosylase Slt family.</text>
</comment>
<dbReference type="Pfam" id="PF14718">
    <property type="entry name" value="SLT_L"/>
    <property type="match status" value="1"/>
</dbReference>